<evidence type="ECO:0008006" key="11">
    <source>
        <dbReference type="Google" id="ProtNLM"/>
    </source>
</evidence>
<dbReference type="GO" id="GO:0009734">
    <property type="term" value="P:auxin-activated signaling pathway"/>
    <property type="evidence" value="ECO:0007669"/>
    <property type="project" value="UniProtKB-KW"/>
</dbReference>
<sequence>MAGLKTACLIEKWMEKKVISSPHRKDNDHFFYSSSSSDSSSGGFSSSDTQFFASAKSRKSCSSSSSRPKPIRTSVLPQLGKEQNEFLMFSKAQESNETEKNDNLIKSKYRALKIYANYLKKVKQPISPGSRLTSFINNLFTNGNAKKSKNSYEGGSVERSINQVPSSSSISTCSSASSFSRSCLSKNSSNSRAKRTVRFYPVSVIFDEDCRPCGHKRIYDQDSDKFCESAAVSAAARDNLKPFHQNQKVIQDHEEEDYDDGAASDSSSDLFEIDHLALFRNNRFREELPVYETTHLHTNRAIANGLIC</sequence>
<evidence type="ECO:0000256" key="5">
    <source>
        <dbReference type="ARBA" id="ARBA00022475"/>
    </source>
</evidence>
<keyword evidence="6" id="KW-0472">Membrane</keyword>
<gene>
    <name evidence="9" type="ORF">ACH5RR_039934</name>
</gene>
<evidence type="ECO:0000256" key="3">
    <source>
        <dbReference type="ARBA" id="ARBA00010067"/>
    </source>
</evidence>
<comment type="similarity">
    <text evidence="3">Belongs to the BIG GRAIN 1 (BG1) plant protein family.</text>
</comment>
<proteinExistence type="inferred from homology"/>
<evidence type="ECO:0000313" key="10">
    <source>
        <dbReference type="Proteomes" id="UP001630127"/>
    </source>
</evidence>
<keyword evidence="4" id="KW-0813">Transport</keyword>
<comment type="function">
    <text evidence="1">Involved in auxin transport. Regulator of the auxin signaling pathway.</text>
</comment>
<dbReference type="InterPro" id="IPR039621">
    <property type="entry name" value="BG1-like"/>
</dbReference>
<evidence type="ECO:0000256" key="4">
    <source>
        <dbReference type="ARBA" id="ARBA00022448"/>
    </source>
</evidence>
<evidence type="ECO:0000313" key="9">
    <source>
        <dbReference type="EMBL" id="KAL3500841.1"/>
    </source>
</evidence>
<feature type="region of interest" description="Disordered" evidence="8">
    <location>
        <begin position="147"/>
        <end position="187"/>
    </location>
</feature>
<evidence type="ECO:0000256" key="1">
    <source>
        <dbReference type="ARBA" id="ARBA00002281"/>
    </source>
</evidence>
<feature type="region of interest" description="Disordered" evidence="8">
    <location>
        <begin position="24"/>
        <end position="77"/>
    </location>
</feature>
<accession>A0ABD2XZR1</accession>
<evidence type="ECO:0000256" key="2">
    <source>
        <dbReference type="ARBA" id="ARBA00004236"/>
    </source>
</evidence>
<keyword evidence="7" id="KW-0927">Auxin signaling pathway</keyword>
<feature type="compositionally biased region" description="Low complexity" evidence="8">
    <location>
        <begin position="33"/>
        <end position="48"/>
    </location>
</feature>
<organism evidence="9 10">
    <name type="scientific">Cinchona calisaya</name>
    <dbReference type="NCBI Taxonomy" id="153742"/>
    <lineage>
        <taxon>Eukaryota</taxon>
        <taxon>Viridiplantae</taxon>
        <taxon>Streptophyta</taxon>
        <taxon>Embryophyta</taxon>
        <taxon>Tracheophyta</taxon>
        <taxon>Spermatophyta</taxon>
        <taxon>Magnoliopsida</taxon>
        <taxon>eudicotyledons</taxon>
        <taxon>Gunneridae</taxon>
        <taxon>Pentapetalae</taxon>
        <taxon>asterids</taxon>
        <taxon>lamiids</taxon>
        <taxon>Gentianales</taxon>
        <taxon>Rubiaceae</taxon>
        <taxon>Cinchonoideae</taxon>
        <taxon>Cinchoneae</taxon>
        <taxon>Cinchona</taxon>
    </lineage>
</organism>
<dbReference type="AlphaFoldDB" id="A0ABD2XZR1"/>
<protein>
    <recommendedName>
        <fullName evidence="11">Protein BIG GRAIN 1-like A</fullName>
    </recommendedName>
</protein>
<feature type="compositionally biased region" description="Low complexity" evidence="8">
    <location>
        <begin position="166"/>
        <end position="187"/>
    </location>
</feature>
<dbReference type="EMBL" id="JBJUIK010000016">
    <property type="protein sequence ID" value="KAL3500841.1"/>
    <property type="molecule type" value="Genomic_DNA"/>
</dbReference>
<keyword evidence="10" id="KW-1185">Reference proteome</keyword>
<dbReference type="GO" id="GO:0005886">
    <property type="term" value="C:plasma membrane"/>
    <property type="evidence" value="ECO:0007669"/>
    <property type="project" value="UniProtKB-SubCell"/>
</dbReference>
<evidence type="ECO:0000256" key="8">
    <source>
        <dbReference type="SAM" id="MobiDB-lite"/>
    </source>
</evidence>
<comment type="caution">
    <text evidence="9">The sequence shown here is derived from an EMBL/GenBank/DDBJ whole genome shotgun (WGS) entry which is preliminary data.</text>
</comment>
<keyword evidence="5" id="KW-1003">Cell membrane</keyword>
<evidence type="ECO:0000256" key="6">
    <source>
        <dbReference type="ARBA" id="ARBA00023136"/>
    </source>
</evidence>
<dbReference type="Proteomes" id="UP001630127">
    <property type="component" value="Unassembled WGS sequence"/>
</dbReference>
<name>A0ABD2XZR1_9GENT</name>
<dbReference type="PANTHER" id="PTHR33541">
    <property type="entry name" value="PROTEIN BIG GRAIN 1-LIKE A-RELATED"/>
    <property type="match status" value="1"/>
</dbReference>
<comment type="subcellular location">
    <subcellularLocation>
        <location evidence="2">Cell membrane</location>
    </subcellularLocation>
</comment>
<dbReference type="PANTHER" id="PTHR33541:SF12">
    <property type="entry name" value="PROTEIN BIG GRAIN 1-LIKE A"/>
    <property type="match status" value="1"/>
</dbReference>
<reference evidence="9 10" key="1">
    <citation type="submission" date="2024-11" db="EMBL/GenBank/DDBJ databases">
        <title>A near-complete genome assembly of Cinchona calisaya.</title>
        <authorList>
            <person name="Lian D.C."/>
            <person name="Zhao X.W."/>
            <person name="Wei L."/>
        </authorList>
    </citation>
    <scope>NUCLEOTIDE SEQUENCE [LARGE SCALE GENOMIC DNA]</scope>
    <source>
        <tissue evidence="9">Nenye</tissue>
    </source>
</reference>
<evidence type="ECO:0000256" key="7">
    <source>
        <dbReference type="ARBA" id="ARBA00023294"/>
    </source>
</evidence>